<name>A0A9D4UVH2_ADICA</name>
<feature type="compositionally biased region" description="Basic and acidic residues" evidence="1">
    <location>
        <begin position="48"/>
        <end position="72"/>
    </location>
</feature>
<keyword evidence="3" id="KW-1185">Reference proteome</keyword>
<organism evidence="2 3">
    <name type="scientific">Adiantum capillus-veneris</name>
    <name type="common">Maidenhair fern</name>
    <dbReference type="NCBI Taxonomy" id="13818"/>
    <lineage>
        <taxon>Eukaryota</taxon>
        <taxon>Viridiplantae</taxon>
        <taxon>Streptophyta</taxon>
        <taxon>Embryophyta</taxon>
        <taxon>Tracheophyta</taxon>
        <taxon>Polypodiopsida</taxon>
        <taxon>Polypodiidae</taxon>
        <taxon>Polypodiales</taxon>
        <taxon>Pteridineae</taxon>
        <taxon>Pteridaceae</taxon>
        <taxon>Vittarioideae</taxon>
        <taxon>Adiantum</taxon>
    </lineage>
</organism>
<accession>A0A9D4UVH2</accession>
<comment type="caution">
    <text evidence="2">The sequence shown here is derived from an EMBL/GenBank/DDBJ whole genome shotgun (WGS) entry which is preliminary data.</text>
</comment>
<gene>
    <name evidence="2" type="ORF">GOP47_0010543</name>
</gene>
<evidence type="ECO:0000313" key="2">
    <source>
        <dbReference type="EMBL" id="KAI5074582.1"/>
    </source>
</evidence>
<evidence type="ECO:0000256" key="1">
    <source>
        <dbReference type="SAM" id="MobiDB-lite"/>
    </source>
</evidence>
<dbReference type="AlphaFoldDB" id="A0A9D4UVH2"/>
<evidence type="ECO:0000313" key="3">
    <source>
        <dbReference type="Proteomes" id="UP000886520"/>
    </source>
</evidence>
<protein>
    <submittedName>
        <fullName evidence="2">Uncharacterized protein</fullName>
    </submittedName>
</protein>
<dbReference type="Proteomes" id="UP000886520">
    <property type="component" value="Chromosome 10"/>
</dbReference>
<reference evidence="2" key="1">
    <citation type="submission" date="2021-01" db="EMBL/GenBank/DDBJ databases">
        <title>Adiantum capillus-veneris genome.</title>
        <authorList>
            <person name="Fang Y."/>
            <person name="Liao Q."/>
        </authorList>
    </citation>
    <scope>NUCLEOTIDE SEQUENCE</scope>
    <source>
        <strain evidence="2">H3</strain>
        <tissue evidence="2">Leaf</tissue>
    </source>
</reference>
<sequence length="72" mass="8388">MSVEVSRTVSMQYSQETLDDISETSQIVQELLGDDFKYNPSSNSAHMCDWKSDEDRTAQQSRRDRIEVPRLF</sequence>
<proteinExistence type="predicted"/>
<dbReference type="EMBL" id="JABFUD020000010">
    <property type="protein sequence ID" value="KAI5074582.1"/>
    <property type="molecule type" value="Genomic_DNA"/>
</dbReference>
<feature type="region of interest" description="Disordered" evidence="1">
    <location>
        <begin position="41"/>
        <end position="72"/>
    </location>
</feature>